<reference evidence="11" key="1">
    <citation type="submission" date="2020-08" db="EMBL/GenBank/DDBJ databases">
        <title>Genome public.</title>
        <authorList>
            <person name="Liu C."/>
            <person name="Sun Q."/>
        </authorList>
    </citation>
    <scope>NUCLEOTIDE SEQUENCE</scope>
    <source>
        <strain evidence="11">NSJ-68</strain>
    </source>
</reference>
<evidence type="ECO:0000313" key="12">
    <source>
        <dbReference type="Proteomes" id="UP000649345"/>
    </source>
</evidence>
<comment type="subcellular location">
    <subcellularLocation>
        <location evidence="1">Cell membrane</location>
        <topology evidence="1">Multi-pass membrane protein</topology>
    </subcellularLocation>
</comment>
<dbReference type="SUPFAM" id="SSF52540">
    <property type="entry name" value="P-loop containing nucleoside triphosphate hydrolases"/>
    <property type="match status" value="1"/>
</dbReference>
<protein>
    <submittedName>
        <fullName evidence="11">ABC transporter ATP-binding protein</fullName>
    </submittedName>
</protein>
<dbReference type="EMBL" id="JACOOR010000003">
    <property type="protein sequence ID" value="MBC5659242.1"/>
    <property type="molecule type" value="Genomic_DNA"/>
</dbReference>
<dbReference type="GO" id="GO:0015421">
    <property type="term" value="F:ABC-type oligopeptide transporter activity"/>
    <property type="evidence" value="ECO:0007669"/>
    <property type="project" value="TreeGrafter"/>
</dbReference>
<name>A0A923RLH1_9FIRM</name>
<dbReference type="GO" id="GO:0016887">
    <property type="term" value="F:ATP hydrolysis activity"/>
    <property type="evidence" value="ECO:0007669"/>
    <property type="project" value="InterPro"/>
</dbReference>
<keyword evidence="7 8" id="KW-0472">Membrane</keyword>
<dbReference type="InterPro" id="IPR003439">
    <property type="entry name" value="ABC_transporter-like_ATP-bd"/>
</dbReference>
<dbReference type="GO" id="GO:0005524">
    <property type="term" value="F:ATP binding"/>
    <property type="evidence" value="ECO:0007669"/>
    <property type="project" value="UniProtKB-KW"/>
</dbReference>
<dbReference type="PANTHER" id="PTHR43394">
    <property type="entry name" value="ATP-DEPENDENT PERMEASE MDL1, MITOCHONDRIAL"/>
    <property type="match status" value="1"/>
</dbReference>
<gene>
    <name evidence="11" type="ORF">H8S44_05595</name>
</gene>
<dbReference type="FunFam" id="3.40.50.300:FF:000287">
    <property type="entry name" value="Multidrug ABC transporter ATP-binding protein"/>
    <property type="match status" value="1"/>
</dbReference>
<proteinExistence type="predicted"/>
<keyword evidence="12" id="KW-1185">Reference proteome</keyword>
<evidence type="ECO:0000256" key="1">
    <source>
        <dbReference type="ARBA" id="ARBA00004651"/>
    </source>
</evidence>
<dbReference type="AlphaFoldDB" id="A0A923RLH1"/>
<keyword evidence="3 8" id="KW-0812">Transmembrane</keyword>
<dbReference type="PROSITE" id="PS50929">
    <property type="entry name" value="ABC_TM1F"/>
    <property type="match status" value="1"/>
</dbReference>
<dbReference type="InterPro" id="IPR011527">
    <property type="entry name" value="ABC1_TM_dom"/>
</dbReference>
<dbReference type="PROSITE" id="PS00211">
    <property type="entry name" value="ABC_TRANSPORTER_1"/>
    <property type="match status" value="1"/>
</dbReference>
<dbReference type="CDD" id="cd07346">
    <property type="entry name" value="ABC_6TM_exporters"/>
    <property type="match status" value="1"/>
</dbReference>
<keyword evidence="5 11" id="KW-0067">ATP-binding</keyword>
<evidence type="ECO:0000259" key="10">
    <source>
        <dbReference type="PROSITE" id="PS50929"/>
    </source>
</evidence>
<dbReference type="RefSeq" id="WP_186871652.1">
    <property type="nucleotide sequence ID" value="NZ_JACOOR010000003.1"/>
</dbReference>
<comment type="caution">
    <text evidence="11">The sequence shown here is derived from an EMBL/GenBank/DDBJ whole genome shotgun (WGS) entry which is preliminary data.</text>
</comment>
<dbReference type="PROSITE" id="PS50893">
    <property type="entry name" value="ABC_TRANSPORTER_2"/>
    <property type="match status" value="1"/>
</dbReference>
<keyword evidence="4" id="KW-0547">Nucleotide-binding</keyword>
<evidence type="ECO:0000256" key="3">
    <source>
        <dbReference type="ARBA" id="ARBA00022692"/>
    </source>
</evidence>
<feature type="transmembrane region" description="Helical" evidence="8">
    <location>
        <begin position="166"/>
        <end position="183"/>
    </location>
</feature>
<dbReference type="GO" id="GO:0005886">
    <property type="term" value="C:plasma membrane"/>
    <property type="evidence" value="ECO:0007669"/>
    <property type="project" value="UniProtKB-SubCell"/>
</dbReference>
<organism evidence="11 12">
    <name type="scientific">Anaerosacchariphilus hominis</name>
    <dbReference type="NCBI Taxonomy" id="2763017"/>
    <lineage>
        <taxon>Bacteria</taxon>
        <taxon>Bacillati</taxon>
        <taxon>Bacillota</taxon>
        <taxon>Clostridia</taxon>
        <taxon>Lachnospirales</taxon>
        <taxon>Lachnospiraceae</taxon>
        <taxon>Anaerosacchariphilus</taxon>
    </lineage>
</organism>
<keyword evidence="2" id="KW-0813">Transport</keyword>
<dbReference type="InterPro" id="IPR017871">
    <property type="entry name" value="ABC_transporter-like_CS"/>
</dbReference>
<evidence type="ECO:0000256" key="6">
    <source>
        <dbReference type="ARBA" id="ARBA00022989"/>
    </source>
</evidence>
<keyword evidence="6 8" id="KW-1133">Transmembrane helix</keyword>
<evidence type="ECO:0000256" key="2">
    <source>
        <dbReference type="ARBA" id="ARBA00022448"/>
    </source>
</evidence>
<feature type="transmembrane region" description="Helical" evidence="8">
    <location>
        <begin position="61"/>
        <end position="79"/>
    </location>
</feature>
<dbReference type="InterPro" id="IPR003593">
    <property type="entry name" value="AAA+_ATPase"/>
</dbReference>
<dbReference type="PANTHER" id="PTHR43394:SF1">
    <property type="entry name" value="ATP-BINDING CASSETTE SUB-FAMILY B MEMBER 10, MITOCHONDRIAL"/>
    <property type="match status" value="1"/>
</dbReference>
<accession>A0A923RLH1</accession>
<dbReference type="InterPro" id="IPR036640">
    <property type="entry name" value="ABC1_TM_sf"/>
</dbReference>
<feature type="transmembrane region" description="Helical" evidence="8">
    <location>
        <begin position="24"/>
        <end position="49"/>
    </location>
</feature>
<feature type="transmembrane region" description="Helical" evidence="8">
    <location>
        <begin position="248"/>
        <end position="270"/>
    </location>
</feature>
<feature type="transmembrane region" description="Helical" evidence="8">
    <location>
        <begin position="140"/>
        <end position="160"/>
    </location>
</feature>
<dbReference type="Gene3D" id="3.40.50.300">
    <property type="entry name" value="P-loop containing nucleotide triphosphate hydrolases"/>
    <property type="match status" value="1"/>
</dbReference>
<dbReference type="InterPro" id="IPR027417">
    <property type="entry name" value="P-loop_NTPase"/>
</dbReference>
<dbReference type="Gene3D" id="1.20.1560.10">
    <property type="entry name" value="ABC transporter type 1, transmembrane domain"/>
    <property type="match status" value="1"/>
</dbReference>
<evidence type="ECO:0000256" key="4">
    <source>
        <dbReference type="ARBA" id="ARBA00022741"/>
    </source>
</evidence>
<evidence type="ECO:0000256" key="7">
    <source>
        <dbReference type="ARBA" id="ARBA00023136"/>
    </source>
</evidence>
<feature type="domain" description="ABC transporter" evidence="9">
    <location>
        <begin position="340"/>
        <end position="573"/>
    </location>
</feature>
<dbReference type="InterPro" id="IPR039421">
    <property type="entry name" value="Type_1_exporter"/>
</dbReference>
<feature type="domain" description="ABC transmembrane type-1" evidence="10">
    <location>
        <begin position="25"/>
        <end position="308"/>
    </location>
</feature>
<dbReference type="Proteomes" id="UP000649345">
    <property type="component" value="Unassembled WGS sequence"/>
</dbReference>
<sequence length="587" mass="64101">MEKQSRRSVPSWIWDFAGQHRPQYVLSVLSAVCGVVCGILPYFVMAGIISDLLGGCRDMSIYIKNCLVMAVLWLGHCGFHSISTTLSHKATFAVLGTIRKRVCAKLSRVPLGTVLDIPSGSIKNVLVERIDSIETTMAHIIPEFTSNLLVPIALLVYLFILDWRMALAVLATVPIGFGCYALMTRDYEESYQNTINKTKILNDTAVEYINGIEVIKAFGKAQSSYDKFVVAAKEGASCYVEWMRRCNIYFCLAMSIFPATMIAVLPIGGLLFRAGTLDAGTFIQVILFSVGLIAPLITVMSYGDDLAKLSTIIGEVTSLLTLEDMKRPDTSASQPQSKDIKLKDVTFGYHEKEVLHGINLEIREGTVNALVGPSGSGKSTIARLVASLWDVSGGSITLGGVDIRKLTQEDYHRYIAYVSQDNFLFDTTVMENIRMGKQNATDAEVMEAAKACGCHAFILGLENGYDTVVGGAGGHLSGGERQRIAIARAMLKNAPIIILDEATAFTDPENEAMIQSAVAKLTKGKTLIVIAHRLSTITNSDQIFVVEDGKIRTSGTHEELLAQDELYAQMWRSHISVRDTVEGGAQE</sequence>
<dbReference type="SMART" id="SM00382">
    <property type="entry name" value="AAA"/>
    <property type="match status" value="1"/>
</dbReference>
<evidence type="ECO:0000313" key="11">
    <source>
        <dbReference type="EMBL" id="MBC5659242.1"/>
    </source>
</evidence>
<dbReference type="Pfam" id="PF00005">
    <property type="entry name" value="ABC_tran"/>
    <property type="match status" value="1"/>
</dbReference>
<feature type="transmembrane region" description="Helical" evidence="8">
    <location>
        <begin position="282"/>
        <end position="302"/>
    </location>
</feature>
<evidence type="ECO:0000256" key="8">
    <source>
        <dbReference type="SAM" id="Phobius"/>
    </source>
</evidence>
<evidence type="ECO:0000259" key="9">
    <source>
        <dbReference type="PROSITE" id="PS50893"/>
    </source>
</evidence>
<dbReference type="SUPFAM" id="SSF90123">
    <property type="entry name" value="ABC transporter transmembrane region"/>
    <property type="match status" value="1"/>
</dbReference>
<dbReference type="Pfam" id="PF00664">
    <property type="entry name" value="ABC_membrane"/>
    <property type="match status" value="1"/>
</dbReference>
<evidence type="ECO:0000256" key="5">
    <source>
        <dbReference type="ARBA" id="ARBA00022840"/>
    </source>
</evidence>